<evidence type="ECO:0000313" key="2">
    <source>
        <dbReference type="Proteomes" id="UP001079430"/>
    </source>
</evidence>
<keyword evidence="2" id="KW-1185">Reference proteome</keyword>
<comment type="caution">
    <text evidence="1">The sequence shown here is derived from an EMBL/GenBank/DDBJ whole genome shotgun (WGS) entry which is preliminary data.</text>
</comment>
<organism evidence="1 2">
    <name type="scientific">Sinorhizobium psoraleae</name>
    <dbReference type="NCBI Taxonomy" id="520838"/>
    <lineage>
        <taxon>Bacteria</taxon>
        <taxon>Pseudomonadati</taxon>
        <taxon>Pseudomonadota</taxon>
        <taxon>Alphaproteobacteria</taxon>
        <taxon>Hyphomicrobiales</taxon>
        <taxon>Rhizobiaceae</taxon>
        <taxon>Sinorhizobium/Ensifer group</taxon>
        <taxon>Sinorhizobium</taxon>
    </lineage>
</organism>
<name>A0ABT4KIK9_9HYPH</name>
<gene>
    <name evidence="1" type="ORF">O3W52_16850</name>
</gene>
<sequence>MSNVIAFPQRPRVEVTPGTDKATGETVYVFDLLDGHDRNNLAIFTRVEEATSEACCLMVQGYDVTWDEPRRRLFWDHDPRGAA</sequence>
<accession>A0ABT4KIK9</accession>
<reference evidence="1" key="1">
    <citation type="submission" date="2022-10" db="EMBL/GenBank/DDBJ databases">
        <title>Whole genome sequencing of three plant growth promoting bacteria isolated from Vachellia tortilis subsp. raddiana in Morocco.</title>
        <authorList>
            <person name="Hnini M."/>
            <person name="Zouagui R."/>
            <person name="Zouagui H."/>
            <person name="Chemao Elfihri M.-W."/>
            <person name="Ibrahimi A."/>
            <person name="Sbabou L."/>
            <person name="Aurag J."/>
        </authorList>
    </citation>
    <scope>NUCLEOTIDE SEQUENCE</scope>
    <source>
        <strain evidence="1">LMR678</strain>
    </source>
</reference>
<evidence type="ECO:0000313" key="1">
    <source>
        <dbReference type="EMBL" id="MCZ4091678.1"/>
    </source>
</evidence>
<dbReference type="EMBL" id="JAPVOI010000004">
    <property type="protein sequence ID" value="MCZ4091678.1"/>
    <property type="molecule type" value="Genomic_DNA"/>
</dbReference>
<dbReference type="Proteomes" id="UP001079430">
    <property type="component" value="Unassembled WGS sequence"/>
</dbReference>
<protein>
    <submittedName>
        <fullName evidence="1">Uncharacterized protein</fullName>
    </submittedName>
</protein>
<dbReference type="RefSeq" id="WP_269281811.1">
    <property type="nucleotide sequence ID" value="NZ_JAPVOI010000004.1"/>
</dbReference>
<proteinExistence type="predicted"/>